<gene>
    <name evidence="1" type="ORF">F5144DRAFT_545447</name>
</gene>
<proteinExistence type="predicted"/>
<reference evidence="1 2" key="1">
    <citation type="journal article" date="2021" name="Nat. Commun.">
        <title>Genetic determinants of endophytism in the Arabidopsis root mycobiome.</title>
        <authorList>
            <person name="Mesny F."/>
            <person name="Miyauchi S."/>
            <person name="Thiergart T."/>
            <person name="Pickel B."/>
            <person name="Atanasova L."/>
            <person name="Karlsson M."/>
            <person name="Huettel B."/>
            <person name="Barry K.W."/>
            <person name="Haridas S."/>
            <person name="Chen C."/>
            <person name="Bauer D."/>
            <person name="Andreopoulos W."/>
            <person name="Pangilinan J."/>
            <person name="LaButti K."/>
            <person name="Riley R."/>
            <person name="Lipzen A."/>
            <person name="Clum A."/>
            <person name="Drula E."/>
            <person name="Henrissat B."/>
            <person name="Kohler A."/>
            <person name="Grigoriev I.V."/>
            <person name="Martin F.M."/>
            <person name="Hacquard S."/>
        </authorList>
    </citation>
    <scope>NUCLEOTIDE SEQUENCE [LARGE SCALE GENOMIC DNA]</scope>
    <source>
        <strain evidence="1 2">MPI-SDFR-AT-0079</strain>
    </source>
</reference>
<accession>A0ACB7PK25</accession>
<keyword evidence="2" id="KW-1185">Reference proteome</keyword>
<organism evidence="1 2">
    <name type="scientific">Chaetomium tenue</name>
    <dbReference type="NCBI Taxonomy" id="1854479"/>
    <lineage>
        <taxon>Eukaryota</taxon>
        <taxon>Fungi</taxon>
        <taxon>Dikarya</taxon>
        <taxon>Ascomycota</taxon>
        <taxon>Pezizomycotina</taxon>
        <taxon>Sordariomycetes</taxon>
        <taxon>Sordariomycetidae</taxon>
        <taxon>Sordariales</taxon>
        <taxon>Chaetomiaceae</taxon>
        <taxon>Chaetomium</taxon>
    </lineage>
</organism>
<sequence>MGKLPSTLLRRPSLAGYLPSTTPALPHTPTAAGIRLPTSQTSTTTSAAGQVRHATFVPRSRRPYQFTQLVQLSDGSTFTVRTTSPLALYKSAKDSRNHILWQPTEKSLRNVEVDEAGKLAAFRERYGSSWDLDGPAAPAAAAAGAAAPAAAAPVAADGSKESGEKGAAAVGKKGAEEKGDKKKVDAKDAKPAAAAQAPAEAAAPAEDPFDSLVDLISTYATEDKNIKGGLSAKDQARKEKKKK</sequence>
<evidence type="ECO:0000313" key="1">
    <source>
        <dbReference type="EMBL" id="KAH6641393.1"/>
    </source>
</evidence>
<name>A0ACB7PK25_9PEZI</name>
<dbReference type="EMBL" id="JAGIZQ010000002">
    <property type="protein sequence ID" value="KAH6641393.1"/>
    <property type="molecule type" value="Genomic_DNA"/>
</dbReference>
<evidence type="ECO:0000313" key="2">
    <source>
        <dbReference type="Proteomes" id="UP000724584"/>
    </source>
</evidence>
<protein>
    <submittedName>
        <fullName evidence="1">Uncharacterized protein</fullName>
    </submittedName>
</protein>
<dbReference type="Proteomes" id="UP000724584">
    <property type="component" value="Unassembled WGS sequence"/>
</dbReference>
<comment type="caution">
    <text evidence="1">The sequence shown here is derived from an EMBL/GenBank/DDBJ whole genome shotgun (WGS) entry which is preliminary data.</text>
</comment>